<protein>
    <submittedName>
        <fullName evidence="5">Sugar ABC transporter substrate-binding protein</fullName>
    </submittedName>
</protein>
<dbReference type="PANTHER" id="PTHR43649:SF31">
    <property type="entry name" value="SN-GLYCEROL-3-PHOSPHATE-BINDING PERIPLASMIC PROTEIN UGPB"/>
    <property type="match status" value="1"/>
</dbReference>
<evidence type="ECO:0000256" key="4">
    <source>
        <dbReference type="ARBA" id="ARBA00022729"/>
    </source>
</evidence>
<dbReference type="CDD" id="cd13585">
    <property type="entry name" value="PBP2_TMBP_like"/>
    <property type="match status" value="1"/>
</dbReference>
<evidence type="ECO:0000313" key="5">
    <source>
        <dbReference type="EMBL" id="TXR56515.1"/>
    </source>
</evidence>
<keyword evidence="3" id="KW-0813">Transport</keyword>
<dbReference type="RefSeq" id="WP_147926308.1">
    <property type="nucleotide sequence ID" value="NZ_VKAC01000005.1"/>
</dbReference>
<dbReference type="SUPFAM" id="SSF53850">
    <property type="entry name" value="Periplasmic binding protein-like II"/>
    <property type="match status" value="1"/>
</dbReference>
<keyword evidence="6" id="KW-1185">Reference proteome</keyword>
<evidence type="ECO:0000256" key="1">
    <source>
        <dbReference type="ARBA" id="ARBA00004196"/>
    </source>
</evidence>
<dbReference type="InterPro" id="IPR006059">
    <property type="entry name" value="SBP"/>
</dbReference>
<comment type="subcellular location">
    <subcellularLocation>
        <location evidence="1">Cell envelope</location>
    </subcellularLocation>
</comment>
<evidence type="ECO:0000313" key="6">
    <source>
        <dbReference type="Proteomes" id="UP000321234"/>
    </source>
</evidence>
<organism evidence="5 6">
    <name type="scientific">Quadrisphaera setariae</name>
    <dbReference type="NCBI Taxonomy" id="2593304"/>
    <lineage>
        <taxon>Bacteria</taxon>
        <taxon>Bacillati</taxon>
        <taxon>Actinomycetota</taxon>
        <taxon>Actinomycetes</taxon>
        <taxon>Kineosporiales</taxon>
        <taxon>Kineosporiaceae</taxon>
        <taxon>Quadrisphaera</taxon>
    </lineage>
</organism>
<dbReference type="InterPro" id="IPR006311">
    <property type="entry name" value="TAT_signal"/>
</dbReference>
<proteinExistence type="inferred from homology"/>
<dbReference type="PANTHER" id="PTHR43649">
    <property type="entry name" value="ARABINOSE-BINDING PROTEIN-RELATED"/>
    <property type="match status" value="1"/>
</dbReference>
<dbReference type="PROSITE" id="PS51257">
    <property type="entry name" value="PROKAR_LIPOPROTEIN"/>
    <property type="match status" value="1"/>
</dbReference>
<comment type="caution">
    <text evidence="5">The sequence shown here is derived from an EMBL/GenBank/DDBJ whole genome shotgun (WGS) entry which is preliminary data.</text>
</comment>
<dbReference type="EMBL" id="VKAC01000005">
    <property type="protein sequence ID" value="TXR56515.1"/>
    <property type="molecule type" value="Genomic_DNA"/>
</dbReference>
<sequence length="417" mass="43608">MAPTLSRRQLLGLGGGAAAALALSACGGGSSSGGSGGSGGTNLTWQMWSASTAEVDAWKKVADIAGKASGSTIAFQTAAWNDYWTKLTSQAASGQTADIVSVQSLRAPQFAQLFTDLTPKLSEMGVTESDFDSSILDALKVDGKLLALPYDFGPLVVFYNKTAFEQAGLALPAIGWTQDDFLAAAKKLTSGNTYGFFAGAVPDSIIPWAMSQHGVQAVTSDGELDIDNDQWRDTLNWYRSLVVTEKVASPLPAAGSQAAATNQFLAGNAAMNIDGPWSLINAKATAKFEVGIAPMPVGGSGSKTVTAGSGFGVSAKAKNQDLAAKATAGLVNVESETYLGQSGRAFPARTAQQSAWYEGNKLQDAQEVMDAMIKAAEGYRTTAKWTQVNNEWNKYAVPCFNGDSDVDSFIKQVMAQA</sequence>
<dbReference type="PROSITE" id="PS51318">
    <property type="entry name" value="TAT"/>
    <property type="match status" value="1"/>
</dbReference>
<dbReference type="OrthoDB" id="1650177at2"/>
<name>A0A5C8ZEN6_9ACTN</name>
<dbReference type="Pfam" id="PF13416">
    <property type="entry name" value="SBP_bac_8"/>
    <property type="match status" value="1"/>
</dbReference>
<keyword evidence="4" id="KW-0732">Signal</keyword>
<dbReference type="GO" id="GO:0030313">
    <property type="term" value="C:cell envelope"/>
    <property type="evidence" value="ECO:0007669"/>
    <property type="project" value="UniProtKB-SubCell"/>
</dbReference>
<gene>
    <name evidence="5" type="ORF">FMM08_10595</name>
</gene>
<reference evidence="5 6" key="1">
    <citation type="submission" date="2019-07" db="EMBL/GenBank/DDBJ databases">
        <title>Quadrisphaera sp. strain DD2A genome sequencing and assembly.</title>
        <authorList>
            <person name="Kim I."/>
        </authorList>
    </citation>
    <scope>NUCLEOTIDE SEQUENCE [LARGE SCALE GENOMIC DNA]</scope>
    <source>
        <strain evidence="5 6">DD2A</strain>
    </source>
</reference>
<accession>A0A5C8ZEN6</accession>
<dbReference type="Gene3D" id="3.40.190.10">
    <property type="entry name" value="Periplasmic binding protein-like II"/>
    <property type="match status" value="1"/>
</dbReference>
<comment type="similarity">
    <text evidence="2">Belongs to the bacterial solute-binding protein 1 family.</text>
</comment>
<dbReference type="InterPro" id="IPR050490">
    <property type="entry name" value="Bact_solute-bd_prot1"/>
</dbReference>
<evidence type="ECO:0000256" key="3">
    <source>
        <dbReference type="ARBA" id="ARBA00022448"/>
    </source>
</evidence>
<dbReference type="AlphaFoldDB" id="A0A5C8ZEN6"/>
<dbReference type="Proteomes" id="UP000321234">
    <property type="component" value="Unassembled WGS sequence"/>
</dbReference>
<evidence type="ECO:0000256" key="2">
    <source>
        <dbReference type="ARBA" id="ARBA00008520"/>
    </source>
</evidence>